<reference evidence="2" key="1">
    <citation type="journal article" date="2017" name="Nat. Commun.">
        <title>The North American bullfrog draft genome provides insight into hormonal regulation of long noncoding RNA.</title>
        <authorList>
            <person name="Hammond S.A."/>
            <person name="Warren R.L."/>
            <person name="Vandervalk B.P."/>
            <person name="Kucuk E."/>
            <person name="Khan H."/>
            <person name="Gibb E.A."/>
            <person name="Pandoh P."/>
            <person name="Kirk H."/>
            <person name="Zhao Y."/>
            <person name="Jones M."/>
            <person name="Mungall A.J."/>
            <person name="Coope R."/>
            <person name="Pleasance S."/>
            <person name="Moore R.A."/>
            <person name="Holt R.A."/>
            <person name="Round J.M."/>
            <person name="Ohora S."/>
            <person name="Walle B.V."/>
            <person name="Veldhoen N."/>
            <person name="Helbing C.C."/>
            <person name="Birol I."/>
        </authorList>
    </citation>
    <scope>NUCLEOTIDE SEQUENCE [LARGE SCALE GENOMIC DNA]</scope>
</reference>
<dbReference type="OrthoDB" id="10251809at2759"/>
<protein>
    <submittedName>
        <fullName evidence="1">Uncharacterized protein</fullName>
    </submittedName>
</protein>
<sequence>MYPETQNPRDRWVEKGSDDVRLMRPASPELDSQDLVPVLSFPEKCRFPDFFFFFFSPLLPPLEVCGRHWVILSPSRPFYGSPAREEETRGGAQVAMNVAANRNGAPCLLAATYIATRASPLGSSPQYPRAGLLNCLRYFLPPNFHITKNELSTMSAEDLIAFPLVSEKYLLKHKTPLVKFYSDYKCVKYLYSSK</sequence>
<gene>
    <name evidence="1" type="ORF">AB205_0022990</name>
</gene>
<accession>A0A2G9QH41</accession>
<dbReference type="AlphaFoldDB" id="A0A2G9QH41"/>
<proteinExistence type="predicted"/>
<name>A0A2G9QH41_AQUCT</name>
<dbReference type="EMBL" id="KV990911">
    <property type="protein sequence ID" value="PIO14825.1"/>
    <property type="molecule type" value="Genomic_DNA"/>
</dbReference>
<evidence type="ECO:0000313" key="2">
    <source>
        <dbReference type="Proteomes" id="UP000228934"/>
    </source>
</evidence>
<evidence type="ECO:0000313" key="1">
    <source>
        <dbReference type="EMBL" id="PIO14825.1"/>
    </source>
</evidence>
<keyword evidence="2" id="KW-1185">Reference proteome</keyword>
<organism evidence="1 2">
    <name type="scientific">Aquarana catesbeiana</name>
    <name type="common">American bullfrog</name>
    <name type="synonym">Rana catesbeiana</name>
    <dbReference type="NCBI Taxonomy" id="8400"/>
    <lineage>
        <taxon>Eukaryota</taxon>
        <taxon>Metazoa</taxon>
        <taxon>Chordata</taxon>
        <taxon>Craniata</taxon>
        <taxon>Vertebrata</taxon>
        <taxon>Euteleostomi</taxon>
        <taxon>Amphibia</taxon>
        <taxon>Batrachia</taxon>
        <taxon>Anura</taxon>
        <taxon>Neobatrachia</taxon>
        <taxon>Ranoidea</taxon>
        <taxon>Ranidae</taxon>
        <taxon>Aquarana</taxon>
    </lineage>
</organism>
<dbReference type="Proteomes" id="UP000228934">
    <property type="component" value="Unassembled WGS sequence"/>
</dbReference>